<dbReference type="eggNOG" id="KOG4097">
    <property type="taxonomic scope" value="Eukaryota"/>
</dbReference>
<name>D8PPS1_SCHCM</name>
<evidence type="ECO:0000256" key="6">
    <source>
        <dbReference type="ARBA" id="ARBA00022946"/>
    </source>
</evidence>
<keyword evidence="8 12" id="KW-0496">Mitochondrion</keyword>
<evidence type="ECO:0000256" key="11">
    <source>
        <dbReference type="PIRSR" id="PIRSR607992-2"/>
    </source>
</evidence>
<dbReference type="PANTHER" id="PTHR13337">
    <property type="entry name" value="SUCCINATE DEHYDROGENASE"/>
    <property type="match status" value="1"/>
</dbReference>
<evidence type="ECO:0000256" key="2">
    <source>
        <dbReference type="ARBA" id="ARBA00007294"/>
    </source>
</evidence>
<evidence type="ECO:0000256" key="4">
    <source>
        <dbReference type="ARBA" id="ARBA00022692"/>
    </source>
</evidence>
<dbReference type="InterPro" id="IPR007992">
    <property type="entry name" value="CybS"/>
</dbReference>
<dbReference type="Proteomes" id="UP000007431">
    <property type="component" value="Unassembled WGS sequence"/>
</dbReference>
<keyword evidence="9 12" id="KW-0472">Membrane</keyword>
<dbReference type="OMA" id="HSCITDY"/>
<evidence type="ECO:0000313" key="14">
    <source>
        <dbReference type="Proteomes" id="UP000007431"/>
    </source>
</evidence>
<reference evidence="13 14" key="1">
    <citation type="journal article" date="2010" name="Nat. Biotechnol.">
        <title>Genome sequence of the model mushroom Schizophyllum commune.</title>
        <authorList>
            <person name="Ohm R.A."/>
            <person name="de Jong J.F."/>
            <person name="Lugones L.G."/>
            <person name="Aerts A."/>
            <person name="Kothe E."/>
            <person name="Stajich J.E."/>
            <person name="de Vries R.P."/>
            <person name="Record E."/>
            <person name="Levasseur A."/>
            <person name="Baker S.E."/>
            <person name="Bartholomew K.A."/>
            <person name="Coutinho P.M."/>
            <person name="Erdmann S."/>
            <person name="Fowler T.J."/>
            <person name="Gathman A.C."/>
            <person name="Lombard V."/>
            <person name="Henrissat B."/>
            <person name="Knabe N."/>
            <person name="Kuees U."/>
            <person name="Lilly W.W."/>
            <person name="Lindquist E."/>
            <person name="Lucas S."/>
            <person name="Magnuson J.K."/>
            <person name="Piumi F."/>
            <person name="Raudaskoski M."/>
            <person name="Salamov A."/>
            <person name="Schmutz J."/>
            <person name="Schwarze F.W.M.R."/>
            <person name="vanKuyk P.A."/>
            <person name="Horton J.S."/>
            <person name="Grigoriev I.V."/>
            <person name="Woesten H.A.B."/>
        </authorList>
    </citation>
    <scope>NUCLEOTIDE SEQUENCE [LARGE SCALE GENOMIC DNA]</scope>
    <source>
        <strain evidence="14">H4-8 / FGSC 9210</strain>
    </source>
</reference>
<dbReference type="KEGG" id="scm:SCHCO_02611771"/>
<evidence type="ECO:0000256" key="7">
    <source>
        <dbReference type="ARBA" id="ARBA00022989"/>
    </source>
</evidence>
<evidence type="ECO:0000256" key="3">
    <source>
        <dbReference type="ARBA" id="ARBA00022448"/>
    </source>
</evidence>
<evidence type="ECO:0000256" key="9">
    <source>
        <dbReference type="ARBA" id="ARBA00023136"/>
    </source>
</evidence>
<dbReference type="EMBL" id="GL377302">
    <property type="protein sequence ID" value="EFJ03694.1"/>
    <property type="molecule type" value="Genomic_DNA"/>
</dbReference>
<dbReference type="CDD" id="cd03496">
    <property type="entry name" value="SQR_TypeC_CybS"/>
    <property type="match status" value="1"/>
</dbReference>
<dbReference type="PANTHER" id="PTHR13337:SF2">
    <property type="entry name" value="SUCCINATE DEHYDROGENASE [UBIQUINONE] CYTOCHROME B SMALL SUBUNIT, MITOCHONDRIAL"/>
    <property type="match status" value="1"/>
</dbReference>
<evidence type="ECO:0000256" key="5">
    <source>
        <dbReference type="ARBA" id="ARBA00022792"/>
    </source>
</evidence>
<dbReference type="GeneID" id="9584896"/>
<evidence type="ECO:0000256" key="8">
    <source>
        <dbReference type="ARBA" id="ARBA00023128"/>
    </source>
</evidence>
<dbReference type="AlphaFoldDB" id="D8PPS1"/>
<keyword evidence="3" id="KW-0813">Transport</keyword>
<feature type="binding site" description="axial binding residue" evidence="11">
    <location>
        <position position="109"/>
    </location>
    <ligand>
        <name>heme b</name>
        <dbReference type="ChEBI" id="CHEBI:60344"/>
        <note>ligand shared with SDHC</note>
    </ligand>
    <ligandPart>
        <name>Fe</name>
        <dbReference type="ChEBI" id="CHEBI:18248"/>
    </ligandPart>
</feature>
<evidence type="ECO:0000256" key="10">
    <source>
        <dbReference type="PIRSR" id="PIRSR607992-1"/>
    </source>
</evidence>
<dbReference type="GO" id="GO:0006099">
    <property type="term" value="P:tricarboxylic acid cycle"/>
    <property type="evidence" value="ECO:0007669"/>
    <property type="project" value="TreeGrafter"/>
</dbReference>
<dbReference type="Pfam" id="PF05328">
    <property type="entry name" value="CybS"/>
    <property type="match status" value="1"/>
</dbReference>
<dbReference type="OrthoDB" id="18577at2759"/>
<keyword evidence="4" id="KW-0812">Transmembrane</keyword>
<comment type="similarity">
    <text evidence="2 12">Belongs to the CybS family.</text>
</comment>
<comment type="subcellular location">
    <subcellularLocation>
        <location evidence="1 12">Mitochondrion inner membrane</location>
        <topology evidence="1 12">Multi-pass membrane protein</topology>
    </subcellularLocation>
</comment>
<evidence type="ECO:0000313" key="13">
    <source>
        <dbReference type="EMBL" id="EFJ03694.1"/>
    </source>
</evidence>
<keyword evidence="5 12" id="KW-0999">Mitochondrion inner membrane</keyword>
<keyword evidence="7" id="KW-1133">Transmembrane helix</keyword>
<keyword evidence="6 12" id="KW-0809">Transit peptide</keyword>
<feature type="binding site" evidence="10">
    <location>
        <position position="121"/>
    </location>
    <ligand>
        <name>a ubiquinone</name>
        <dbReference type="ChEBI" id="CHEBI:16389"/>
        <note>ligand shared with IP/SDHB</note>
    </ligand>
</feature>
<dbReference type="GO" id="GO:0006121">
    <property type="term" value="P:mitochondrial electron transport, succinate to ubiquinone"/>
    <property type="evidence" value="ECO:0007669"/>
    <property type="project" value="TreeGrafter"/>
</dbReference>
<keyword evidence="11" id="KW-0408">Iron</keyword>
<organism evidence="14">
    <name type="scientific">Schizophyllum commune (strain H4-8 / FGSC 9210)</name>
    <name type="common">Split gill fungus</name>
    <dbReference type="NCBI Taxonomy" id="578458"/>
    <lineage>
        <taxon>Eukaryota</taxon>
        <taxon>Fungi</taxon>
        <taxon>Dikarya</taxon>
        <taxon>Basidiomycota</taxon>
        <taxon>Agaricomycotina</taxon>
        <taxon>Agaricomycetes</taxon>
        <taxon>Agaricomycetidae</taxon>
        <taxon>Agaricales</taxon>
        <taxon>Schizophyllaceae</taxon>
        <taxon>Schizophyllum</taxon>
    </lineage>
</organism>
<gene>
    <name evidence="13" type="ORF">SCHCODRAFT_73094</name>
</gene>
<sequence>MASSQLVQRSLRAVRSQQAVTRLARRTAATASTSVREKSSKELYTPDNAIYIGTVNDPVEFPPPSRVHGSYHWAFERLLSAALIPLTAGAFVVNGSVIDGLLGLTLVIHSHIGFDSCRVDYLHPRKFPTLGPIVTWGLRAATAGVLVGVYQFNTNDIGLTELIAKVWHA</sequence>
<dbReference type="RefSeq" id="XP_003038596.1">
    <property type="nucleotide sequence ID" value="XM_003038550.1"/>
</dbReference>
<dbReference type="STRING" id="578458.D8PPS1"/>
<dbReference type="HOGENOM" id="CLU_096618_0_2_1"/>
<dbReference type="GO" id="GO:0005743">
    <property type="term" value="C:mitochondrial inner membrane"/>
    <property type="evidence" value="ECO:0007669"/>
    <property type="project" value="UniProtKB-SubCell"/>
</dbReference>
<evidence type="ECO:0000256" key="12">
    <source>
        <dbReference type="RuleBase" id="RU364031"/>
    </source>
</evidence>
<proteinExistence type="inferred from homology"/>
<keyword evidence="14" id="KW-1185">Reference proteome</keyword>
<accession>D8PPS1</accession>
<dbReference type="GO" id="GO:0048039">
    <property type="term" value="F:ubiquinone binding"/>
    <property type="evidence" value="ECO:0007669"/>
    <property type="project" value="TreeGrafter"/>
</dbReference>
<protein>
    <recommendedName>
        <fullName evidence="12">Succinate dehydrogenase [ubiquinone] cytochrome b small subunit</fullName>
    </recommendedName>
</protein>
<dbReference type="VEuPathDB" id="FungiDB:SCHCODRAFT_02611771"/>
<dbReference type="GO" id="GO:0020037">
    <property type="term" value="F:heme binding"/>
    <property type="evidence" value="ECO:0007669"/>
    <property type="project" value="TreeGrafter"/>
</dbReference>
<dbReference type="InParanoid" id="D8PPS1"/>
<dbReference type="Gene3D" id="1.20.1300.10">
    <property type="entry name" value="Fumarate reductase/succinate dehydrogenase, transmembrane subunit"/>
    <property type="match status" value="1"/>
</dbReference>
<dbReference type="GO" id="GO:0046872">
    <property type="term" value="F:metal ion binding"/>
    <property type="evidence" value="ECO:0007669"/>
    <property type="project" value="UniProtKB-KW"/>
</dbReference>
<keyword evidence="11" id="KW-0479">Metal-binding</keyword>
<evidence type="ECO:0000256" key="1">
    <source>
        <dbReference type="ARBA" id="ARBA00004448"/>
    </source>
</evidence>
<dbReference type="FunCoup" id="D8PPS1">
    <property type="interactions" value="163"/>
</dbReference>
<dbReference type="InterPro" id="IPR034804">
    <property type="entry name" value="SQR/QFR_C/D"/>
</dbReference>